<feature type="domain" description="Methyltransferase type 12" evidence="1">
    <location>
        <begin position="75"/>
        <end position="159"/>
    </location>
</feature>
<dbReference type="OrthoDB" id="2594046at2"/>
<dbReference type="SUPFAM" id="SSF53335">
    <property type="entry name" value="S-adenosyl-L-methionine-dependent methyltransferases"/>
    <property type="match status" value="1"/>
</dbReference>
<name>A0A1H9UTC3_9BACI</name>
<keyword evidence="2" id="KW-0808">Transferase</keyword>
<dbReference type="EMBL" id="FOGT01000008">
    <property type="protein sequence ID" value="SES12662.1"/>
    <property type="molecule type" value="Genomic_DNA"/>
</dbReference>
<dbReference type="Gene3D" id="3.40.50.150">
    <property type="entry name" value="Vaccinia Virus protein VP39"/>
    <property type="match status" value="1"/>
</dbReference>
<evidence type="ECO:0000259" key="1">
    <source>
        <dbReference type="Pfam" id="PF08242"/>
    </source>
</evidence>
<evidence type="ECO:0000313" key="3">
    <source>
        <dbReference type="Proteomes" id="UP000198571"/>
    </source>
</evidence>
<dbReference type="GO" id="GO:0032259">
    <property type="term" value="P:methylation"/>
    <property type="evidence" value="ECO:0007669"/>
    <property type="project" value="UniProtKB-KW"/>
</dbReference>
<proteinExistence type="predicted"/>
<dbReference type="InterPro" id="IPR013217">
    <property type="entry name" value="Methyltransf_12"/>
</dbReference>
<dbReference type="GO" id="GO:0008168">
    <property type="term" value="F:methyltransferase activity"/>
    <property type="evidence" value="ECO:0007669"/>
    <property type="project" value="UniProtKB-KW"/>
</dbReference>
<evidence type="ECO:0000313" key="2">
    <source>
        <dbReference type="EMBL" id="SES12662.1"/>
    </source>
</evidence>
<accession>A0A1H9UTC3</accession>
<dbReference type="STRING" id="1601833.SAMN05518684_108161"/>
<dbReference type="AlphaFoldDB" id="A0A1H9UTC3"/>
<protein>
    <submittedName>
        <fullName evidence="2">Methyltransferase domain-containing protein</fullName>
    </submittedName>
</protein>
<dbReference type="InterPro" id="IPR029063">
    <property type="entry name" value="SAM-dependent_MTases_sf"/>
</dbReference>
<sequence>MRQSSITADLNFEKRWQEGIKDWNGNIPKRMTDDHSEEAFWAEFLEKKTVGEIDPYSVPLREVILSLIKEKDRVLEIGPGWGNYTFSLLNKASELTVVDSSESVLEFISNMAGDKSLQTAHVKWENFKSNDLFDVVIGINCFYRMFEIKKTILNMNRHASRLCIAGMTTGPLAPHYYDLENQYGYKIKHPRRDYIHFLHLLYECGIYADCKLVPLMRTASYDSLKDAAQEESSKLLSQEVDPDHVIESLKPYLKKTGQKYVYEQPFYGALITWKPGMTSQMDSMT</sequence>
<keyword evidence="3" id="KW-1185">Reference proteome</keyword>
<dbReference type="RefSeq" id="WP_093052113.1">
    <property type="nucleotide sequence ID" value="NZ_FOGT01000008.1"/>
</dbReference>
<dbReference type="Proteomes" id="UP000198571">
    <property type="component" value="Unassembled WGS sequence"/>
</dbReference>
<reference evidence="3" key="1">
    <citation type="submission" date="2016-10" db="EMBL/GenBank/DDBJ databases">
        <authorList>
            <person name="Varghese N."/>
            <person name="Submissions S."/>
        </authorList>
    </citation>
    <scope>NUCLEOTIDE SEQUENCE [LARGE SCALE GENOMIC DNA]</scope>
    <source>
        <strain evidence="3">S9</strain>
    </source>
</reference>
<gene>
    <name evidence="2" type="ORF">SAMN05518684_108161</name>
</gene>
<organism evidence="2 3">
    <name type="scientific">Salipaludibacillus aurantiacus</name>
    <dbReference type="NCBI Taxonomy" id="1601833"/>
    <lineage>
        <taxon>Bacteria</taxon>
        <taxon>Bacillati</taxon>
        <taxon>Bacillota</taxon>
        <taxon>Bacilli</taxon>
        <taxon>Bacillales</taxon>
        <taxon>Bacillaceae</taxon>
    </lineage>
</organism>
<keyword evidence="2" id="KW-0489">Methyltransferase</keyword>
<dbReference type="Pfam" id="PF08242">
    <property type="entry name" value="Methyltransf_12"/>
    <property type="match status" value="1"/>
</dbReference>